<name>A0AC61RFH0_9BACT</name>
<comment type="caution">
    <text evidence="1">The sequence shown here is derived from an EMBL/GenBank/DDBJ whole genome shotgun (WGS) entry which is preliminary data.</text>
</comment>
<accession>A0AC61RFH0</accession>
<evidence type="ECO:0000313" key="2">
    <source>
        <dbReference type="Proteomes" id="UP000306319"/>
    </source>
</evidence>
<dbReference type="Proteomes" id="UP000306319">
    <property type="component" value="Unassembled WGS sequence"/>
</dbReference>
<reference evidence="1" key="1">
    <citation type="submission" date="2019-04" db="EMBL/GenBank/DDBJ databases">
        <title>Microbes associate with the intestines of laboratory mice.</title>
        <authorList>
            <person name="Navarre W."/>
            <person name="Wong E."/>
            <person name="Huang K."/>
            <person name="Tropini C."/>
            <person name="Ng K."/>
            <person name="Yu B."/>
        </authorList>
    </citation>
    <scope>NUCLEOTIDE SEQUENCE</scope>
    <source>
        <strain evidence="1">NM04_E33</strain>
    </source>
</reference>
<protein>
    <submittedName>
        <fullName evidence="1">Glucosylceramidase</fullName>
    </submittedName>
</protein>
<dbReference type="EMBL" id="SRYB01000016">
    <property type="protein sequence ID" value="TGY78181.1"/>
    <property type="molecule type" value="Genomic_DNA"/>
</dbReference>
<proteinExistence type="predicted"/>
<keyword evidence="2" id="KW-1185">Reference proteome</keyword>
<sequence>MCSCDNSVKIGPQPTPDPAPEEGTDVRMITTTTNRAKDLTESWLPFSKKDNMSPSCITLLPDQEYQTMDGFGVAVTGSTCFNLMQMKPEDRKAFLEMTFDPINGYGFSYVRISIGCSDFSLSEYTCCDKEGIENFALTDEETKYVIPILKEILAVNPSLKIMGTPWTPPKWMKVKDLESLEKFDSWTSGQLNPKYYQDYGTYFAKWVQAFAQNGIKIFSVTPQNEPLNRGNSASCYMSWEEERDFVKNGLGPAFKKAGLDVKIYAFDHNYNYDNIPSQKSYPTNIYADEEAAEYLDGAAYHNYGGDKEELISVHNATPGMDLVFTETSIGTWNNGRDLNARLLDDMEQVALGTVNRWCKGVIVWNLMLDEDRGPYRPGGCATCFGAVDINKDYTTLTKNSHYYIIAHMSSVVKPDAVRIGTKGFSANGLTYSAFKNTDGSYALVMSNNNSMAINVTIEDGEHHFSTTVPAKSAVSYAWN</sequence>
<gene>
    <name evidence="1" type="ORF">E5331_11380</name>
</gene>
<evidence type="ECO:0000313" key="1">
    <source>
        <dbReference type="EMBL" id="TGY78181.1"/>
    </source>
</evidence>
<organism evidence="1 2">
    <name type="scientific">Lepagella muris</name>
    <dbReference type="NCBI Taxonomy" id="3032870"/>
    <lineage>
        <taxon>Bacteria</taxon>
        <taxon>Pseudomonadati</taxon>
        <taxon>Bacteroidota</taxon>
        <taxon>Bacteroidia</taxon>
        <taxon>Bacteroidales</taxon>
        <taxon>Muribaculaceae</taxon>
        <taxon>Lepagella</taxon>
    </lineage>
</organism>